<reference evidence="1 2" key="1">
    <citation type="journal article" date="2018" name="G3 (Bethesda)">
        <title>Phylogenetic and Phylogenomic Definition of Rhizopus Species.</title>
        <authorList>
            <person name="Gryganskyi A.P."/>
            <person name="Golan J."/>
            <person name="Dolatabadi S."/>
            <person name="Mondo S."/>
            <person name="Robb S."/>
            <person name="Idnurm A."/>
            <person name="Muszewska A."/>
            <person name="Steczkiewicz K."/>
            <person name="Masonjones S."/>
            <person name="Liao H.L."/>
            <person name="Gajdeczka M.T."/>
            <person name="Anike F."/>
            <person name="Vuek A."/>
            <person name="Anishchenko I.M."/>
            <person name="Voigt K."/>
            <person name="de Hoog G.S."/>
            <person name="Smith M.E."/>
            <person name="Heitman J."/>
            <person name="Vilgalys R."/>
            <person name="Stajich J.E."/>
        </authorList>
    </citation>
    <scope>NUCLEOTIDE SEQUENCE [LARGE SCALE GENOMIC DNA]</scope>
    <source>
        <strain evidence="1 2">CBS 357.93</strain>
    </source>
</reference>
<dbReference type="AlphaFoldDB" id="A0A367KB73"/>
<dbReference type="OrthoDB" id="2220037at2759"/>
<accession>A0A367KB73</accession>
<protein>
    <submittedName>
        <fullName evidence="1">Uncharacterized protein</fullName>
    </submittedName>
</protein>
<organism evidence="1 2">
    <name type="scientific">Rhizopus azygosporus</name>
    <name type="common">Rhizopus microsporus var. azygosporus</name>
    <dbReference type="NCBI Taxonomy" id="86630"/>
    <lineage>
        <taxon>Eukaryota</taxon>
        <taxon>Fungi</taxon>
        <taxon>Fungi incertae sedis</taxon>
        <taxon>Mucoromycota</taxon>
        <taxon>Mucoromycotina</taxon>
        <taxon>Mucoromycetes</taxon>
        <taxon>Mucorales</taxon>
        <taxon>Mucorineae</taxon>
        <taxon>Rhizopodaceae</taxon>
        <taxon>Rhizopus</taxon>
    </lineage>
</organism>
<keyword evidence="2" id="KW-1185">Reference proteome</keyword>
<name>A0A367KB73_RHIAZ</name>
<evidence type="ECO:0000313" key="2">
    <source>
        <dbReference type="Proteomes" id="UP000252139"/>
    </source>
</evidence>
<proteinExistence type="predicted"/>
<evidence type="ECO:0000313" key="1">
    <source>
        <dbReference type="EMBL" id="RCH99474.1"/>
    </source>
</evidence>
<comment type="caution">
    <text evidence="1">The sequence shown here is derived from an EMBL/GenBank/DDBJ whole genome shotgun (WGS) entry which is preliminary data.</text>
</comment>
<sequence>MICPNCSSAAITEEDRVSVCNDCGTVLEENFINIEEQALAENSVGRTFMVHHKPKKDNVLIYWIRKVFHYFGFPAETTQQTVEFCHKHSRMLNHHRSVETALILASLIGCAKQPGWQIHDYIRAFPQPVETKGLRKMQLTITLLFSSLTTADHNISTQLEFMLDKIFPIVIKQMKKKFKKTSVHLQRNNIKETAQKLIDLSDHFLIREGRGNRPTIGAAILIAALYMQQKGQKKISNAKSPLRFWQFDEFSDVLEHGHHAMKTRYFEFIKLLKECYEKVPWLTSVVSGQYAVYLLDDIFSMLNISQAETHVAYQRPIIRRAEEGRAVFEKALNEAELHFKANLRPETNSILEYRLYKLLSEGYTVDELKGCHESMIRNIFHSIIFKEQHDFIQTPDDLDNPIVNNQDMSEKEISLYIKNDTPVSDPAVVDKKK</sequence>
<dbReference type="Proteomes" id="UP000252139">
    <property type="component" value="Unassembled WGS sequence"/>
</dbReference>
<dbReference type="SUPFAM" id="SSF57783">
    <property type="entry name" value="Zinc beta-ribbon"/>
    <property type="match status" value="1"/>
</dbReference>
<dbReference type="Gene3D" id="2.20.25.10">
    <property type="match status" value="1"/>
</dbReference>
<dbReference type="EMBL" id="PJQL01000121">
    <property type="protein sequence ID" value="RCH99474.1"/>
    <property type="molecule type" value="Genomic_DNA"/>
</dbReference>
<gene>
    <name evidence="1" type="ORF">CU097_014249</name>
</gene>